<accession>A0A221UZH8</accession>
<dbReference type="SUPFAM" id="SSF52402">
    <property type="entry name" value="Adenine nucleotide alpha hydrolases-like"/>
    <property type="match status" value="2"/>
</dbReference>
<organism evidence="3 4">
    <name type="scientific">Arenibacter algicola</name>
    <dbReference type="NCBI Taxonomy" id="616991"/>
    <lineage>
        <taxon>Bacteria</taxon>
        <taxon>Pseudomonadati</taxon>
        <taxon>Bacteroidota</taxon>
        <taxon>Flavobacteriia</taxon>
        <taxon>Flavobacteriales</taxon>
        <taxon>Flavobacteriaceae</taxon>
        <taxon>Arenibacter</taxon>
    </lineage>
</organism>
<evidence type="ECO:0000259" key="2">
    <source>
        <dbReference type="Pfam" id="PF00582"/>
    </source>
</evidence>
<dbReference type="PANTHER" id="PTHR46268">
    <property type="entry name" value="STRESS RESPONSE PROTEIN NHAX"/>
    <property type="match status" value="1"/>
</dbReference>
<gene>
    <name evidence="3" type="ORF">AREALGSMS7_03075</name>
</gene>
<comment type="similarity">
    <text evidence="1">Belongs to the universal stress protein A family.</text>
</comment>
<dbReference type="RefSeq" id="WP_093978984.1">
    <property type="nucleotide sequence ID" value="NZ_CP022515.1"/>
</dbReference>
<evidence type="ECO:0000313" key="4">
    <source>
        <dbReference type="Proteomes" id="UP000204551"/>
    </source>
</evidence>
<feature type="domain" description="UspA" evidence="2">
    <location>
        <begin position="2"/>
        <end position="140"/>
    </location>
</feature>
<dbReference type="EMBL" id="CP022515">
    <property type="protein sequence ID" value="ASO06506.1"/>
    <property type="molecule type" value="Genomic_DNA"/>
</dbReference>
<dbReference type="InterPro" id="IPR006016">
    <property type="entry name" value="UspA"/>
</dbReference>
<sequence>MNKILVPVDFSELSEYALQVAATLAKRHNAEIVVLHMIGLSEAEFSKDELQEYAEASYYMGLAKKRFDIFLNRPWLKDIKISKTVQNYKIFSEIDKVAKENGVNLIVMGSQGTGRRDTIFLGSNTEKVVRTSDIPVLVLKKRIKDFRLQKMVLGFDFETKSLQAYHKVLSFCALVQANLHLVYVNLPGMKYMSSHQMKSKVDTFFGLAYLGRNDSPPKPTYTCDYSVEKGIYNHAYEIGADAITVITNGRSGLAHILKGCIGQDIANRADLPVVTFKV</sequence>
<dbReference type="Proteomes" id="UP000204551">
    <property type="component" value="Chromosome"/>
</dbReference>
<feature type="domain" description="UspA" evidence="2">
    <location>
        <begin position="149"/>
        <end position="276"/>
    </location>
</feature>
<dbReference type="Pfam" id="PF00582">
    <property type="entry name" value="Usp"/>
    <property type="match status" value="2"/>
</dbReference>
<proteinExistence type="inferred from homology"/>
<evidence type="ECO:0000313" key="3">
    <source>
        <dbReference type="EMBL" id="ASO06506.1"/>
    </source>
</evidence>
<evidence type="ECO:0000256" key="1">
    <source>
        <dbReference type="ARBA" id="ARBA00008791"/>
    </source>
</evidence>
<dbReference type="AlphaFoldDB" id="A0A221UZH8"/>
<dbReference type="Gene3D" id="3.40.50.620">
    <property type="entry name" value="HUPs"/>
    <property type="match status" value="2"/>
</dbReference>
<reference evidence="3 4" key="1">
    <citation type="submission" date="2017-07" db="EMBL/GenBank/DDBJ databases">
        <title>Genome Sequence of Arenibacter algicola Strain SMS7 Isolated from a culture of the Diatom Skeletonema marinoi.</title>
        <authorList>
            <person name="Topel M."/>
            <person name="Pinder M.I.M."/>
            <person name="Johansson O.N."/>
            <person name="Kourtchenko O."/>
            <person name="Godhe A."/>
            <person name="Clarke A.K."/>
        </authorList>
    </citation>
    <scope>NUCLEOTIDE SEQUENCE [LARGE SCALE GENOMIC DNA]</scope>
    <source>
        <strain evidence="3 4">SMS7</strain>
    </source>
</reference>
<dbReference type="KEGG" id="aalg:AREALGSMS7_03075"/>
<name>A0A221UZH8_9FLAO</name>
<dbReference type="InterPro" id="IPR014729">
    <property type="entry name" value="Rossmann-like_a/b/a_fold"/>
</dbReference>
<dbReference type="InterPro" id="IPR006015">
    <property type="entry name" value="Universal_stress_UspA"/>
</dbReference>
<dbReference type="PRINTS" id="PR01438">
    <property type="entry name" value="UNVRSLSTRESS"/>
</dbReference>
<dbReference type="CDD" id="cd00293">
    <property type="entry name" value="USP-like"/>
    <property type="match status" value="1"/>
</dbReference>
<protein>
    <submittedName>
        <fullName evidence="3">Universal stress protein family protein</fullName>
    </submittedName>
</protein>
<dbReference type="PANTHER" id="PTHR46268:SF6">
    <property type="entry name" value="UNIVERSAL STRESS PROTEIN UP12"/>
    <property type="match status" value="1"/>
</dbReference>